<sequence length="100" mass="11678">MIAINQENRRDREIPSPVESIPTQEESWPFHRRRKKKKKKKKRKNACLHVKGQDDISIFPIFSGRVGVVFLAQLHFCRGMGGWTCYPQLSDIKNGKNKEL</sequence>
<evidence type="ECO:0000256" key="1">
    <source>
        <dbReference type="SAM" id="MobiDB-lite"/>
    </source>
</evidence>
<keyword evidence="3" id="KW-1185">Reference proteome</keyword>
<evidence type="ECO:0000313" key="2">
    <source>
        <dbReference type="EMBL" id="GIZ01945.1"/>
    </source>
</evidence>
<reference evidence="2 3" key="1">
    <citation type="submission" date="2021-06" db="EMBL/GenBank/DDBJ databases">
        <title>Caerostris extrusa draft genome.</title>
        <authorList>
            <person name="Kono N."/>
            <person name="Arakawa K."/>
        </authorList>
    </citation>
    <scope>NUCLEOTIDE SEQUENCE [LARGE SCALE GENOMIC DNA]</scope>
</reference>
<feature type="compositionally biased region" description="Basic residues" evidence="1">
    <location>
        <begin position="30"/>
        <end position="46"/>
    </location>
</feature>
<feature type="region of interest" description="Disordered" evidence="1">
    <location>
        <begin position="1"/>
        <end position="46"/>
    </location>
</feature>
<name>A0AAV4Y6V7_CAEEX</name>
<comment type="caution">
    <text evidence="2">The sequence shown here is derived from an EMBL/GenBank/DDBJ whole genome shotgun (WGS) entry which is preliminary data.</text>
</comment>
<dbReference type="Proteomes" id="UP001054945">
    <property type="component" value="Unassembled WGS sequence"/>
</dbReference>
<evidence type="ECO:0000313" key="3">
    <source>
        <dbReference type="Proteomes" id="UP001054945"/>
    </source>
</evidence>
<proteinExistence type="predicted"/>
<gene>
    <name evidence="2" type="ORF">CEXT_210891</name>
</gene>
<organism evidence="2 3">
    <name type="scientific">Caerostris extrusa</name>
    <name type="common">Bark spider</name>
    <name type="synonym">Caerostris bankana</name>
    <dbReference type="NCBI Taxonomy" id="172846"/>
    <lineage>
        <taxon>Eukaryota</taxon>
        <taxon>Metazoa</taxon>
        <taxon>Ecdysozoa</taxon>
        <taxon>Arthropoda</taxon>
        <taxon>Chelicerata</taxon>
        <taxon>Arachnida</taxon>
        <taxon>Araneae</taxon>
        <taxon>Araneomorphae</taxon>
        <taxon>Entelegynae</taxon>
        <taxon>Araneoidea</taxon>
        <taxon>Araneidae</taxon>
        <taxon>Caerostris</taxon>
    </lineage>
</organism>
<dbReference type="AlphaFoldDB" id="A0AAV4Y6V7"/>
<protein>
    <submittedName>
        <fullName evidence="2">Uncharacterized protein</fullName>
    </submittedName>
</protein>
<accession>A0AAV4Y6V7</accession>
<dbReference type="EMBL" id="BPLR01018740">
    <property type="protein sequence ID" value="GIZ01945.1"/>
    <property type="molecule type" value="Genomic_DNA"/>
</dbReference>